<evidence type="ECO:0000259" key="14">
    <source>
        <dbReference type="Pfam" id="PF00593"/>
    </source>
</evidence>
<accession>A0A923S0F5</accession>
<keyword evidence="5 11" id="KW-0812">Transmembrane</keyword>
<evidence type="ECO:0000256" key="7">
    <source>
        <dbReference type="ARBA" id="ARBA00023065"/>
    </source>
</evidence>
<dbReference type="InterPro" id="IPR039426">
    <property type="entry name" value="TonB-dep_rcpt-like"/>
</dbReference>
<keyword evidence="10 11" id="KW-0998">Cell outer membrane</keyword>
<feature type="domain" description="TonB-dependent receptor-like beta-barrel" evidence="14">
    <location>
        <begin position="233"/>
        <end position="682"/>
    </location>
</feature>
<evidence type="ECO:0000256" key="9">
    <source>
        <dbReference type="ARBA" id="ARBA00023136"/>
    </source>
</evidence>
<dbReference type="GO" id="GO:0006826">
    <property type="term" value="P:iron ion transport"/>
    <property type="evidence" value="ECO:0007669"/>
    <property type="project" value="UniProtKB-KW"/>
</dbReference>
<sequence>MKKAAIAGGLIMGVAAPAALAQTTLEPVTITANKREERLQHVPATATVVPSQQLDQQNITTVQDLARAVPSFDASPAGLRIRSFGGISFSLTAESSVGILVDGVSLSGAADFPPELFDVERIEVLEGPQGTLFGKNASAGIINIVTKAPDPRRLGSALRVDAQSRDGRSVQAALNVPVTEALAFRVAGSVVNEPRSTHNLFDGAWDSPHKTNARLRVRWKATPDVLVNLSGDQSDTILRGGGRWTLYQTTPGSVLTRALNACGVIVGPENTDVCANPGQNGNKTRVGGYSAQVDWALGNYLLTSVSAVRDVKNIISGADYDMISVAAPGFVQPEIKTYHNLSQELRVTSPEYDWGNFVAGAYWFKGRIHQDLTGVLTLPTFRLGQRNLVDGENESTALFGQGTYKFNKALSLNFGARAGREEASTSRTGALTPGAVGPVEAQRLIPVAAQTKDSYASWRGGLQYDFDADRMGYVTYSHGYKGPAVNHNATNPRVPAVVRPEIPKMLEAGLKNQFLQGRFAVNASAYTMKVKDYQATVWDPGALAFAFSNAPELTVRGAVLNFYGKPVQALTLNGGVAYTRSKLGPGFLVECAMGSPTGCFRDAAGDPAGGTPKLRATFVFDYAFAVASLRASLGGDVVYTSEKVFDRTDPARNLPATTIVGARFTLRRADDMAGLALYARNLTDRFSPTYRVGNLVAFVTGDTRSYTQFVGPESRRLVGVSFDAKF</sequence>
<dbReference type="InterPro" id="IPR012910">
    <property type="entry name" value="Plug_dom"/>
</dbReference>
<keyword evidence="9 11" id="KW-0472">Membrane</keyword>
<protein>
    <submittedName>
        <fullName evidence="16">TonB-dependent receptor</fullName>
    </submittedName>
</protein>
<dbReference type="Proteomes" id="UP000596827">
    <property type="component" value="Unassembled WGS sequence"/>
</dbReference>
<dbReference type="SUPFAM" id="SSF56935">
    <property type="entry name" value="Porins"/>
    <property type="match status" value="1"/>
</dbReference>
<reference evidence="16" key="1">
    <citation type="submission" date="2020-08" db="EMBL/GenBank/DDBJ databases">
        <title>Ramlibacter sp. GTP1 16S ribosomal RNA gene genome sequencing and assembly.</title>
        <authorList>
            <person name="Kang M."/>
        </authorList>
    </citation>
    <scope>NUCLEOTIDE SEQUENCE</scope>
    <source>
        <strain evidence="16">GTP1</strain>
    </source>
</reference>
<evidence type="ECO:0000256" key="1">
    <source>
        <dbReference type="ARBA" id="ARBA00004571"/>
    </source>
</evidence>
<comment type="similarity">
    <text evidence="11 12">Belongs to the TonB-dependent receptor family.</text>
</comment>
<evidence type="ECO:0000256" key="3">
    <source>
        <dbReference type="ARBA" id="ARBA00022452"/>
    </source>
</evidence>
<evidence type="ECO:0000256" key="4">
    <source>
        <dbReference type="ARBA" id="ARBA00022496"/>
    </source>
</evidence>
<feature type="domain" description="TonB-dependent receptor plug" evidence="15">
    <location>
        <begin position="39"/>
        <end position="141"/>
    </location>
</feature>
<dbReference type="Pfam" id="PF00593">
    <property type="entry name" value="TonB_dep_Rec_b-barrel"/>
    <property type="match status" value="1"/>
</dbReference>
<dbReference type="GO" id="GO:0009279">
    <property type="term" value="C:cell outer membrane"/>
    <property type="evidence" value="ECO:0007669"/>
    <property type="project" value="UniProtKB-SubCell"/>
</dbReference>
<evidence type="ECO:0000256" key="10">
    <source>
        <dbReference type="ARBA" id="ARBA00023237"/>
    </source>
</evidence>
<keyword evidence="3 11" id="KW-1134">Transmembrane beta strand</keyword>
<evidence type="ECO:0000256" key="5">
    <source>
        <dbReference type="ARBA" id="ARBA00022692"/>
    </source>
</evidence>
<evidence type="ECO:0000313" key="17">
    <source>
        <dbReference type="Proteomes" id="UP000596827"/>
    </source>
</evidence>
<dbReference type="AlphaFoldDB" id="A0A923S0F5"/>
<evidence type="ECO:0000256" key="11">
    <source>
        <dbReference type="PROSITE-ProRule" id="PRU01360"/>
    </source>
</evidence>
<comment type="subcellular location">
    <subcellularLocation>
        <location evidence="1 11">Cell outer membrane</location>
        <topology evidence="1 11">Multi-pass membrane protein</topology>
    </subcellularLocation>
</comment>
<dbReference type="Gene3D" id="2.40.170.20">
    <property type="entry name" value="TonB-dependent receptor, beta-barrel domain"/>
    <property type="match status" value="1"/>
</dbReference>
<dbReference type="Pfam" id="PF07715">
    <property type="entry name" value="Plug"/>
    <property type="match status" value="1"/>
</dbReference>
<evidence type="ECO:0000259" key="15">
    <source>
        <dbReference type="Pfam" id="PF07715"/>
    </source>
</evidence>
<proteinExistence type="inferred from homology"/>
<keyword evidence="4" id="KW-0410">Iron transport</keyword>
<gene>
    <name evidence="16" type="ORF">H8R02_02000</name>
</gene>
<keyword evidence="2 11" id="KW-0813">Transport</keyword>
<evidence type="ECO:0000256" key="12">
    <source>
        <dbReference type="RuleBase" id="RU003357"/>
    </source>
</evidence>
<dbReference type="PANTHER" id="PTHR32552:SF81">
    <property type="entry name" value="TONB-DEPENDENT OUTER MEMBRANE RECEPTOR"/>
    <property type="match status" value="1"/>
</dbReference>
<keyword evidence="6" id="KW-0408">Iron</keyword>
<feature type="chain" id="PRO_5037502787" evidence="13">
    <location>
        <begin position="22"/>
        <end position="726"/>
    </location>
</feature>
<evidence type="ECO:0000313" key="16">
    <source>
        <dbReference type="EMBL" id="MBC5763205.1"/>
    </source>
</evidence>
<keyword evidence="8 12" id="KW-0798">TonB box</keyword>
<evidence type="ECO:0000256" key="13">
    <source>
        <dbReference type="SAM" id="SignalP"/>
    </source>
</evidence>
<dbReference type="EMBL" id="JACORU010000001">
    <property type="protein sequence ID" value="MBC5763205.1"/>
    <property type="molecule type" value="Genomic_DNA"/>
</dbReference>
<keyword evidence="7" id="KW-0406">Ion transport</keyword>
<feature type="signal peptide" evidence="13">
    <location>
        <begin position="1"/>
        <end position="21"/>
    </location>
</feature>
<dbReference type="PROSITE" id="PS52016">
    <property type="entry name" value="TONB_DEPENDENT_REC_3"/>
    <property type="match status" value="1"/>
</dbReference>
<dbReference type="PANTHER" id="PTHR32552">
    <property type="entry name" value="FERRICHROME IRON RECEPTOR-RELATED"/>
    <property type="match status" value="1"/>
</dbReference>
<dbReference type="InterPro" id="IPR036942">
    <property type="entry name" value="Beta-barrel_TonB_sf"/>
</dbReference>
<keyword evidence="13" id="KW-0732">Signal</keyword>
<evidence type="ECO:0000256" key="6">
    <source>
        <dbReference type="ARBA" id="ARBA00023004"/>
    </source>
</evidence>
<keyword evidence="17" id="KW-1185">Reference proteome</keyword>
<evidence type="ECO:0000256" key="8">
    <source>
        <dbReference type="ARBA" id="ARBA00023077"/>
    </source>
</evidence>
<keyword evidence="16" id="KW-0675">Receptor</keyword>
<dbReference type="InterPro" id="IPR000531">
    <property type="entry name" value="Beta-barrel_TonB"/>
</dbReference>
<organism evidence="16 17">
    <name type="scientific">Ramlibacter albus</name>
    <dbReference type="NCBI Taxonomy" id="2079448"/>
    <lineage>
        <taxon>Bacteria</taxon>
        <taxon>Pseudomonadati</taxon>
        <taxon>Pseudomonadota</taxon>
        <taxon>Betaproteobacteria</taxon>
        <taxon>Burkholderiales</taxon>
        <taxon>Comamonadaceae</taxon>
        <taxon>Ramlibacter</taxon>
    </lineage>
</organism>
<evidence type="ECO:0000256" key="2">
    <source>
        <dbReference type="ARBA" id="ARBA00022448"/>
    </source>
</evidence>
<comment type="caution">
    <text evidence="16">The sequence shown here is derived from an EMBL/GenBank/DDBJ whole genome shotgun (WGS) entry which is preliminary data.</text>
</comment>
<name>A0A923S0F5_9BURK</name>
<dbReference type="RefSeq" id="WP_187079663.1">
    <property type="nucleotide sequence ID" value="NZ_JACORU010000001.1"/>
</dbReference>